<evidence type="ECO:0000313" key="4">
    <source>
        <dbReference type="EMBL" id="VDN65572.1"/>
    </source>
</evidence>
<accession>A0A653BAA3</accession>
<dbReference type="InterPro" id="IPR001509">
    <property type="entry name" value="Epimerase_deHydtase"/>
</dbReference>
<dbReference type="Pfam" id="PF01370">
    <property type="entry name" value="Epimerase"/>
    <property type="match status" value="1"/>
</dbReference>
<evidence type="ECO:0000256" key="1">
    <source>
        <dbReference type="ARBA" id="ARBA00005125"/>
    </source>
</evidence>
<dbReference type="OrthoDB" id="9803010at2"/>
<dbReference type="Gene3D" id="3.40.50.720">
    <property type="entry name" value="NAD(P)-binding Rossmann-like Domain"/>
    <property type="match status" value="1"/>
</dbReference>
<sequence length="291" mass="33027">MSHVLLTGATGFLGSHLLEALLKQGYRVSILKRSTSNTWRIDHLLEQVSAFDVDQVSIEEAFKAEKIDSVIHTACSYGRDGQSVYEVVETNLMLGLSVFDAAVRFNANVFLNTDSLLPKHLNTYSLSKKHFSEWLQQRSNEIKVINLRLEHIYGPKDDGKKFVPWLIGQLKKNVRRIPLTAGNQLRDFIYIDDVVSAYLLTLGLAETMPGYSEFDVGTGTLTRVKDFVESIYDIYKQQAPESNTQLGFGDIPMRDGELLSIELDVQPLMQLGWKTHFTQEQGLEHIMKEEK</sequence>
<gene>
    <name evidence="4" type="ORF">POT9AD_4597</name>
</gene>
<comment type="similarity">
    <text evidence="2">Belongs to the NAD(P)-dependent epimerase/dehydratase family.</text>
</comment>
<organism evidence="4">
    <name type="scientific">Ectopseudomonas oleovorans</name>
    <name type="common">Pseudomonas oleovorans</name>
    <dbReference type="NCBI Taxonomy" id="301"/>
    <lineage>
        <taxon>Bacteria</taxon>
        <taxon>Pseudomonadati</taxon>
        <taxon>Pseudomonadota</taxon>
        <taxon>Gammaproteobacteria</taxon>
        <taxon>Pseudomonadales</taxon>
        <taxon>Pseudomonadaceae</taxon>
        <taxon>Ectopseudomonas</taxon>
    </lineage>
</organism>
<dbReference type="SUPFAM" id="SSF51735">
    <property type="entry name" value="NAD(P)-binding Rossmann-fold domains"/>
    <property type="match status" value="1"/>
</dbReference>
<reference evidence="4" key="1">
    <citation type="submission" date="2018-11" db="EMBL/GenBank/DDBJ databases">
        <authorList>
            <consortium name="Genoscope - CEA"/>
            <person name="William W."/>
        </authorList>
    </citation>
    <scope>NUCLEOTIDE SEQUENCE [LARGE SCALE GENOMIC DNA]</scope>
    <source>
        <strain evidence="4">T9AD</strain>
    </source>
</reference>
<dbReference type="EMBL" id="LR130779">
    <property type="protein sequence ID" value="VDN65572.1"/>
    <property type="molecule type" value="Genomic_DNA"/>
</dbReference>
<protein>
    <submittedName>
        <fullName evidence="4">Epimerase</fullName>
    </submittedName>
</protein>
<evidence type="ECO:0000256" key="2">
    <source>
        <dbReference type="ARBA" id="ARBA00007637"/>
    </source>
</evidence>
<dbReference type="PANTHER" id="PTHR43000">
    <property type="entry name" value="DTDP-D-GLUCOSE 4,6-DEHYDRATASE-RELATED"/>
    <property type="match status" value="1"/>
</dbReference>
<feature type="domain" description="NAD-dependent epimerase/dehydratase" evidence="3">
    <location>
        <begin position="4"/>
        <end position="217"/>
    </location>
</feature>
<evidence type="ECO:0000259" key="3">
    <source>
        <dbReference type="Pfam" id="PF01370"/>
    </source>
</evidence>
<dbReference type="AlphaFoldDB" id="A0A653BAA3"/>
<dbReference type="InterPro" id="IPR036291">
    <property type="entry name" value="NAD(P)-bd_dom_sf"/>
</dbReference>
<comment type="pathway">
    <text evidence="1">Bacterial outer membrane biogenesis; LPS O-antigen biosynthesis.</text>
</comment>
<name>A0A653BAA3_ECTOL</name>
<proteinExistence type="inferred from homology"/>